<name>A0A8D8SKJ9_9HEMI</name>
<evidence type="ECO:0000313" key="1">
    <source>
        <dbReference type="EMBL" id="CAG6669164.1"/>
    </source>
</evidence>
<organism evidence="1">
    <name type="scientific">Cacopsylla melanoneura</name>
    <dbReference type="NCBI Taxonomy" id="428564"/>
    <lineage>
        <taxon>Eukaryota</taxon>
        <taxon>Metazoa</taxon>
        <taxon>Ecdysozoa</taxon>
        <taxon>Arthropoda</taxon>
        <taxon>Hexapoda</taxon>
        <taxon>Insecta</taxon>
        <taxon>Pterygota</taxon>
        <taxon>Neoptera</taxon>
        <taxon>Paraneoptera</taxon>
        <taxon>Hemiptera</taxon>
        <taxon>Sternorrhyncha</taxon>
        <taxon>Psylloidea</taxon>
        <taxon>Psyllidae</taxon>
        <taxon>Psyllinae</taxon>
        <taxon>Cacopsylla</taxon>
    </lineage>
</organism>
<proteinExistence type="predicted"/>
<accession>A0A8D8SKJ9</accession>
<dbReference type="AlphaFoldDB" id="A0A8D8SKJ9"/>
<dbReference type="EMBL" id="HBUF01220314">
    <property type="protein sequence ID" value="CAG6669164.1"/>
    <property type="molecule type" value="Transcribed_RNA"/>
</dbReference>
<reference evidence="1" key="1">
    <citation type="submission" date="2021-05" db="EMBL/GenBank/DDBJ databases">
        <authorList>
            <person name="Alioto T."/>
            <person name="Alioto T."/>
            <person name="Gomez Garrido J."/>
        </authorList>
    </citation>
    <scope>NUCLEOTIDE SEQUENCE</scope>
</reference>
<sequence>MFGRARKELRGSATIGSFARSPSFPSSCIVCHSAVLLLGCQRFQFNCRSLIFLFFDNPSKHFLQLVLDRHDGVFRGGNTWFDVGMMSTVWTTTGEGFLFDFVFYTWFSYRRMTTGCLICLPITLDSLNIGFTSTQ</sequence>
<protein>
    <submittedName>
        <fullName evidence="1">Uncharacterized protein</fullName>
    </submittedName>
</protein>